<gene>
    <name evidence="1" type="ORF">QF205_01105</name>
</gene>
<protein>
    <submittedName>
        <fullName evidence="1">Uncharacterized protein</fullName>
    </submittedName>
</protein>
<dbReference type="RefSeq" id="WP_280940880.1">
    <property type="nucleotide sequence ID" value="NZ_JARYGX010000003.1"/>
</dbReference>
<proteinExistence type="predicted"/>
<comment type="caution">
    <text evidence="1">The sequence shown here is derived from an EMBL/GenBank/DDBJ whole genome shotgun (WGS) entry which is preliminary data.</text>
</comment>
<reference evidence="1" key="2">
    <citation type="submission" date="2023-04" db="EMBL/GenBank/DDBJ databases">
        <authorList>
            <person name="Sun J.-Q."/>
        </authorList>
    </citation>
    <scope>NUCLEOTIDE SEQUENCE</scope>
    <source>
        <strain evidence="1">CC-YY355</strain>
    </source>
</reference>
<evidence type="ECO:0000313" key="1">
    <source>
        <dbReference type="EMBL" id="MDH7451678.1"/>
    </source>
</evidence>
<evidence type="ECO:0000313" key="2">
    <source>
        <dbReference type="Proteomes" id="UP001160550"/>
    </source>
</evidence>
<name>A0ABT6MNM8_9GAMM</name>
<sequence>MTAPETEASTLRAGELRITLLAALAWRAMTEIVRRRHVDYRFELLQVHPGVSMAGLLQMHLRARDGTREAQLDFHLGGWRCGCWEASGGGGGGLLALLGRDPVAAIDAIERGAGLPAWGGKKLPPSSDSVRAMRRVAAELERAVSRPRPWRTTAALVGWSEDIVCDWHRHFMPPVQAGAWGAIADQDRQRLSQLILVHEAPDEACVTMQASLPGEGLIVDLGTGRVARITASEVFEEGRSDT</sequence>
<accession>A0ABT6MNM8</accession>
<organism evidence="1 2">
    <name type="scientific">Luteimonas composti</name>
    <dbReference type="NCBI Taxonomy" id="398257"/>
    <lineage>
        <taxon>Bacteria</taxon>
        <taxon>Pseudomonadati</taxon>
        <taxon>Pseudomonadota</taxon>
        <taxon>Gammaproteobacteria</taxon>
        <taxon>Lysobacterales</taxon>
        <taxon>Lysobacteraceae</taxon>
        <taxon>Luteimonas</taxon>
    </lineage>
</organism>
<dbReference type="Proteomes" id="UP001160550">
    <property type="component" value="Unassembled WGS sequence"/>
</dbReference>
<keyword evidence="2" id="KW-1185">Reference proteome</keyword>
<reference evidence="1" key="1">
    <citation type="journal article" date="2007" name="Int. J. Syst. Evol. Microbiol.">
        <title>Luteimonas composti sp. nov., a moderately thermophilic bacterium isolated from food waste.</title>
        <authorList>
            <person name="Young C.C."/>
            <person name="Kampfer P."/>
            <person name="Chen W.M."/>
            <person name="Yen W.S."/>
            <person name="Arun A.B."/>
            <person name="Lai W.A."/>
            <person name="Shen F.T."/>
            <person name="Rekha P.D."/>
            <person name="Lin K.Y."/>
            <person name="Chou J.H."/>
        </authorList>
    </citation>
    <scope>NUCLEOTIDE SEQUENCE</scope>
    <source>
        <strain evidence="1">CC-YY355</strain>
    </source>
</reference>
<dbReference type="EMBL" id="JARYGX010000003">
    <property type="protein sequence ID" value="MDH7451678.1"/>
    <property type="molecule type" value="Genomic_DNA"/>
</dbReference>